<keyword evidence="4 6" id="KW-1133">Transmembrane helix</keyword>
<sequence length="325" mass="38203">MLGYFNRTYSELQGTWKYYAPLFIIEALFIFMTTIFMLFWIYVINTAQSVHRNVRFLYTVYYGQYCTQTFFWIIQPISILLGIIDDTTLAHTKIFKVTNLFRHIGLTYAFYSLPGFIVERSFATWTVQDYEHNPYPKIGNIIVIVQSCVSLGFGSHFSIASNTIPHIFVALMINSMAVATNFYIAHINKKYYNTEHLSYSLSERFQITENLRSSKMFERIVYSTSFFNVIVNTCMILDNYEYSIKFKNLSSVLCDFSILIYGFIVPLITGLQQESWMKQVYVLMSRCSSKRITPSTNSFTQKMEKKTVRKEETTVYFDMLNTQWK</sequence>
<dbReference type="AlphaFoldDB" id="A0A9P1IWX0"/>
<dbReference type="OrthoDB" id="5819751at2759"/>
<name>A0A9P1IWX0_9PELO</name>
<accession>A0A9P1IWX0</accession>
<dbReference type="EMBL" id="CANHGI010000005">
    <property type="protein sequence ID" value="CAI5452702.1"/>
    <property type="molecule type" value="Genomic_DNA"/>
</dbReference>
<dbReference type="Proteomes" id="UP001152747">
    <property type="component" value="Unassembled WGS sequence"/>
</dbReference>
<dbReference type="PANTHER" id="PTHR47518:SF11">
    <property type="entry name" value="SERPENTINE RECEPTOR, CLASS E (EPSILON)-RELATED"/>
    <property type="match status" value="1"/>
</dbReference>
<feature type="transmembrane region" description="Helical" evidence="6">
    <location>
        <begin position="250"/>
        <end position="271"/>
    </location>
</feature>
<dbReference type="InterPro" id="IPR052854">
    <property type="entry name" value="Serpentine_rcpt_epsilon"/>
</dbReference>
<reference evidence="7" key="1">
    <citation type="submission" date="2022-11" db="EMBL/GenBank/DDBJ databases">
        <authorList>
            <person name="Kikuchi T."/>
        </authorList>
    </citation>
    <scope>NUCLEOTIDE SEQUENCE</scope>
    <source>
        <strain evidence="7">PS1010</strain>
    </source>
</reference>
<feature type="transmembrane region" description="Helical" evidence="6">
    <location>
        <begin position="20"/>
        <end position="44"/>
    </location>
</feature>
<proteinExistence type="inferred from homology"/>
<gene>
    <name evidence="7" type="ORF">CAMP_LOCUS15339</name>
</gene>
<feature type="transmembrane region" description="Helical" evidence="6">
    <location>
        <begin position="100"/>
        <end position="118"/>
    </location>
</feature>
<dbReference type="GO" id="GO:0007606">
    <property type="term" value="P:sensory perception of chemical stimulus"/>
    <property type="evidence" value="ECO:0007669"/>
    <property type="project" value="InterPro"/>
</dbReference>
<dbReference type="GO" id="GO:0016020">
    <property type="term" value="C:membrane"/>
    <property type="evidence" value="ECO:0007669"/>
    <property type="project" value="UniProtKB-SubCell"/>
</dbReference>
<dbReference type="InterPro" id="IPR004151">
    <property type="entry name" value="7TM_GPCR_serpentine_rcpt_Sre"/>
</dbReference>
<keyword evidence="8" id="KW-1185">Reference proteome</keyword>
<dbReference type="PANTHER" id="PTHR47518">
    <property type="entry name" value="SERPENTINE RECEPTOR CLASS EPSILON-13-RELATED"/>
    <property type="match status" value="1"/>
</dbReference>
<organism evidence="7 8">
    <name type="scientific">Caenorhabditis angaria</name>
    <dbReference type="NCBI Taxonomy" id="860376"/>
    <lineage>
        <taxon>Eukaryota</taxon>
        <taxon>Metazoa</taxon>
        <taxon>Ecdysozoa</taxon>
        <taxon>Nematoda</taxon>
        <taxon>Chromadorea</taxon>
        <taxon>Rhabditida</taxon>
        <taxon>Rhabditina</taxon>
        <taxon>Rhabditomorpha</taxon>
        <taxon>Rhabditoidea</taxon>
        <taxon>Rhabditidae</taxon>
        <taxon>Peloderinae</taxon>
        <taxon>Caenorhabditis</taxon>
    </lineage>
</organism>
<evidence type="ECO:0000256" key="6">
    <source>
        <dbReference type="SAM" id="Phobius"/>
    </source>
</evidence>
<keyword evidence="3 6" id="KW-0812">Transmembrane</keyword>
<feature type="transmembrane region" description="Helical" evidence="6">
    <location>
        <begin position="220"/>
        <end position="238"/>
    </location>
</feature>
<evidence type="ECO:0000313" key="7">
    <source>
        <dbReference type="EMBL" id="CAI5452702.1"/>
    </source>
</evidence>
<evidence type="ECO:0000256" key="4">
    <source>
        <dbReference type="ARBA" id="ARBA00022989"/>
    </source>
</evidence>
<comment type="caution">
    <text evidence="7">The sequence shown here is derived from an EMBL/GenBank/DDBJ whole genome shotgun (WGS) entry which is preliminary data.</text>
</comment>
<feature type="transmembrane region" description="Helical" evidence="6">
    <location>
        <begin position="163"/>
        <end position="184"/>
    </location>
</feature>
<evidence type="ECO:0000256" key="3">
    <source>
        <dbReference type="ARBA" id="ARBA00022692"/>
    </source>
</evidence>
<protein>
    <submittedName>
        <fullName evidence="7">Uncharacterized protein</fullName>
    </submittedName>
</protein>
<comment type="subcellular location">
    <subcellularLocation>
        <location evidence="1">Membrane</location>
        <topology evidence="1">Multi-pass membrane protein</topology>
    </subcellularLocation>
</comment>
<comment type="similarity">
    <text evidence="2">Belongs to the nematode receptor-like protein sre family.</text>
</comment>
<keyword evidence="5 6" id="KW-0472">Membrane</keyword>
<feature type="transmembrane region" description="Helical" evidence="6">
    <location>
        <begin position="138"/>
        <end position="157"/>
    </location>
</feature>
<evidence type="ECO:0000256" key="5">
    <source>
        <dbReference type="ARBA" id="ARBA00023136"/>
    </source>
</evidence>
<evidence type="ECO:0000256" key="1">
    <source>
        <dbReference type="ARBA" id="ARBA00004141"/>
    </source>
</evidence>
<dbReference type="Pfam" id="PF03125">
    <property type="entry name" value="Sre"/>
    <property type="match status" value="1"/>
</dbReference>
<evidence type="ECO:0000313" key="8">
    <source>
        <dbReference type="Proteomes" id="UP001152747"/>
    </source>
</evidence>
<evidence type="ECO:0000256" key="2">
    <source>
        <dbReference type="ARBA" id="ARBA00006803"/>
    </source>
</evidence>
<feature type="transmembrane region" description="Helical" evidence="6">
    <location>
        <begin position="65"/>
        <end position="84"/>
    </location>
</feature>